<keyword evidence="3" id="KW-1185">Reference proteome</keyword>
<reference evidence="2 3" key="1">
    <citation type="journal article" date="2022" name="G3 (Bethesda)">
        <title>Whole-genome sequence and methylome profiling of the almond [Prunus dulcis (Mill.) D.A. Webb] cultivar 'Nonpareil'.</title>
        <authorList>
            <person name="D'Amico-Willman K.M."/>
            <person name="Ouma W.Z."/>
            <person name="Meulia T."/>
            <person name="Sideli G.M."/>
            <person name="Gradziel T.M."/>
            <person name="Fresnedo-Ramirez J."/>
        </authorList>
    </citation>
    <scope>NUCLEOTIDE SEQUENCE [LARGE SCALE GENOMIC DNA]</scope>
    <source>
        <strain evidence="2">Clone GOH B32 T37-40</strain>
    </source>
</reference>
<comment type="caution">
    <text evidence="2">The sequence shown here is derived from an EMBL/GenBank/DDBJ whole genome shotgun (WGS) entry which is preliminary data.</text>
</comment>
<proteinExistence type="predicted"/>
<organism evidence="2 3">
    <name type="scientific">Prunus dulcis</name>
    <name type="common">Almond</name>
    <name type="synonym">Amygdalus dulcis</name>
    <dbReference type="NCBI Taxonomy" id="3755"/>
    <lineage>
        <taxon>Eukaryota</taxon>
        <taxon>Viridiplantae</taxon>
        <taxon>Streptophyta</taxon>
        <taxon>Embryophyta</taxon>
        <taxon>Tracheophyta</taxon>
        <taxon>Spermatophyta</taxon>
        <taxon>Magnoliopsida</taxon>
        <taxon>eudicotyledons</taxon>
        <taxon>Gunneridae</taxon>
        <taxon>Pentapetalae</taxon>
        <taxon>rosids</taxon>
        <taxon>fabids</taxon>
        <taxon>Rosales</taxon>
        <taxon>Rosaceae</taxon>
        <taxon>Amygdaloideae</taxon>
        <taxon>Amygdaleae</taxon>
        <taxon>Prunus</taxon>
    </lineage>
</organism>
<sequence>MVVTSSTFLSGEWASLPLPVVFFVLDKMLEPIDHVHFAAVCKEWRALAKDYNHATQRWRQLLPMLMIPTRSQEIKRRMYSVAEGKMYNIELPVPYNDKQGWIQEFSLQGSTSKRVKTFYTK</sequence>
<gene>
    <name evidence="2" type="ORF">L3X38_006284</name>
</gene>
<feature type="domain" description="F-box" evidence="1">
    <location>
        <begin position="16"/>
        <end position="51"/>
    </location>
</feature>
<dbReference type="AlphaFoldDB" id="A0AAD4ZSP1"/>
<dbReference type="Proteomes" id="UP001054821">
    <property type="component" value="Chromosome 1"/>
</dbReference>
<name>A0AAD4ZSP1_PRUDU</name>
<accession>A0AAD4ZSP1</accession>
<evidence type="ECO:0000313" key="2">
    <source>
        <dbReference type="EMBL" id="KAI5353391.1"/>
    </source>
</evidence>
<dbReference type="Pfam" id="PF00646">
    <property type="entry name" value="F-box"/>
    <property type="match status" value="1"/>
</dbReference>
<evidence type="ECO:0000259" key="1">
    <source>
        <dbReference type="Pfam" id="PF00646"/>
    </source>
</evidence>
<dbReference type="SUPFAM" id="SSF81383">
    <property type="entry name" value="F-box domain"/>
    <property type="match status" value="1"/>
</dbReference>
<dbReference type="EMBL" id="JAJFAZ020000001">
    <property type="protein sequence ID" value="KAI5353391.1"/>
    <property type="molecule type" value="Genomic_DNA"/>
</dbReference>
<evidence type="ECO:0000313" key="3">
    <source>
        <dbReference type="Proteomes" id="UP001054821"/>
    </source>
</evidence>
<dbReference type="CDD" id="cd09917">
    <property type="entry name" value="F-box_SF"/>
    <property type="match status" value="1"/>
</dbReference>
<protein>
    <recommendedName>
        <fullName evidence="1">F-box domain-containing protein</fullName>
    </recommendedName>
</protein>
<dbReference type="InterPro" id="IPR036047">
    <property type="entry name" value="F-box-like_dom_sf"/>
</dbReference>
<dbReference type="InterPro" id="IPR001810">
    <property type="entry name" value="F-box_dom"/>
</dbReference>